<dbReference type="Proteomes" id="UP000008204">
    <property type="component" value="Chromosome"/>
</dbReference>
<keyword evidence="3" id="KW-1185">Reference proteome</keyword>
<proteinExistence type="predicted"/>
<name>B7K5Y4_RIPO1</name>
<evidence type="ECO:0000313" key="2">
    <source>
        <dbReference type="EMBL" id="ACK68037.1"/>
    </source>
</evidence>
<dbReference type="AlphaFoldDB" id="B7K5Y4"/>
<dbReference type="KEGG" id="cyp:PCC8801_4105"/>
<keyword evidence="1" id="KW-0812">Transmembrane</keyword>
<organism evidence="2 3">
    <name type="scientific">Rippkaea orientalis (strain PCC 8801 / RF-1)</name>
    <name type="common">Cyanothece sp. (strain PCC 8801)</name>
    <dbReference type="NCBI Taxonomy" id="41431"/>
    <lineage>
        <taxon>Bacteria</taxon>
        <taxon>Bacillati</taxon>
        <taxon>Cyanobacteriota</taxon>
        <taxon>Cyanophyceae</taxon>
        <taxon>Oscillatoriophycideae</taxon>
        <taxon>Chroococcales</taxon>
        <taxon>Aphanothecaceae</taxon>
        <taxon>Rippkaea</taxon>
        <taxon>Rippkaea orientalis</taxon>
    </lineage>
</organism>
<evidence type="ECO:0000313" key="3">
    <source>
        <dbReference type="Proteomes" id="UP000008204"/>
    </source>
</evidence>
<dbReference type="RefSeq" id="WP_015957278.1">
    <property type="nucleotide sequence ID" value="NC_011726.1"/>
</dbReference>
<accession>B7K5Y4</accession>
<protein>
    <submittedName>
        <fullName evidence="2">Uncharacterized protein</fullName>
    </submittedName>
</protein>
<reference evidence="3" key="1">
    <citation type="journal article" date="2011" name="MBio">
        <title>Novel metabolic attributes of the genus Cyanothece, comprising a group of unicellular nitrogen-fixing Cyanobacteria.</title>
        <authorList>
            <person name="Bandyopadhyay A."/>
            <person name="Elvitigala T."/>
            <person name="Welsh E."/>
            <person name="Stockel J."/>
            <person name="Liberton M."/>
            <person name="Min H."/>
            <person name="Sherman L.A."/>
            <person name="Pakrasi H.B."/>
        </authorList>
    </citation>
    <scope>NUCLEOTIDE SEQUENCE [LARGE SCALE GENOMIC DNA]</scope>
    <source>
        <strain evidence="3">PCC 8801</strain>
    </source>
</reference>
<keyword evidence="1" id="KW-0472">Membrane</keyword>
<gene>
    <name evidence="2" type="ordered locus">PCC8801_4105</name>
</gene>
<sequence length="158" mass="17752">MSNKEDIVGDKKENLERAIADYTEAVGLYTNKNFTVQRVEIKQYLPQASRRRESFGSIIVHIKENLETTEDFSVQWSETQNNLDKADQELITREESKLDKDSISKINDQNIIWKRGNQILALASGGAFLGGLFAQMPGSIIGAIIAAIYGIMLKEKTN</sequence>
<keyword evidence="1" id="KW-1133">Transmembrane helix</keyword>
<dbReference type="HOGENOM" id="CLU_1666503_0_0_3"/>
<dbReference type="EMBL" id="CP001287">
    <property type="protein sequence ID" value="ACK68037.1"/>
    <property type="molecule type" value="Genomic_DNA"/>
</dbReference>
<dbReference type="OrthoDB" id="459488at2"/>
<feature type="transmembrane region" description="Helical" evidence="1">
    <location>
        <begin position="119"/>
        <end position="152"/>
    </location>
</feature>
<dbReference type="STRING" id="41431.PCC8801_4105"/>
<evidence type="ECO:0000256" key="1">
    <source>
        <dbReference type="SAM" id="Phobius"/>
    </source>
</evidence>